<evidence type="ECO:0000313" key="1">
    <source>
        <dbReference type="EMBL" id="GAH81501.1"/>
    </source>
</evidence>
<feature type="non-terminal residue" evidence="1">
    <location>
        <position position="1"/>
    </location>
</feature>
<dbReference type="EMBL" id="BARU01042128">
    <property type="protein sequence ID" value="GAH81501.1"/>
    <property type="molecule type" value="Genomic_DNA"/>
</dbReference>
<dbReference type="AlphaFoldDB" id="X1IGJ4"/>
<name>X1IGJ4_9ZZZZ</name>
<organism evidence="1">
    <name type="scientific">marine sediment metagenome</name>
    <dbReference type="NCBI Taxonomy" id="412755"/>
    <lineage>
        <taxon>unclassified sequences</taxon>
        <taxon>metagenomes</taxon>
        <taxon>ecological metagenomes</taxon>
    </lineage>
</organism>
<gene>
    <name evidence="1" type="ORF">S03H2_64796</name>
</gene>
<comment type="caution">
    <text evidence="1">The sequence shown here is derived from an EMBL/GenBank/DDBJ whole genome shotgun (WGS) entry which is preliminary data.</text>
</comment>
<feature type="non-terminal residue" evidence="1">
    <location>
        <position position="212"/>
    </location>
</feature>
<sequence>IPSSGSLLMLTGYPYGGGGSMTWTINDGIYSNSYTLNNNAKMAGIQLYMRSNEYPDISVYGPTNNTVYSTAENVTIDVTDGSLSSYRWNGGTWNSFTNGTQTNIPSTHGWQYLEIKASDPIYNNTNVVMYQYGYDATVDNLLLHNAVTGQKLPGGFSLNFSAYNVDSVTYAWDGDPTPIPLLSPYDITTSMFNGLHDITVNTTDLFKTRSFN</sequence>
<reference evidence="1" key="1">
    <citation type="journal article" date="2014" name="Front. Microbiol.">
        <title>High frequency of phylogenetically diverse reductive dehalogenase-homologous genes in deep subseafloor sedimentary metagenomes.</title>
        <authorList>
            <person name="Kawai M."/>
            <person name="Futagami T."/>
            <person name="Toyoda A."/>
            <person name="Takaki Y."/>
            <person name="Nishi S."/>
            <person name="Hori S."/>
            <person name="Arai W."/>
            <person name="Tsubouchi T."/>
            <person name="Morono Y."/>
            <person name="Uchiyama I."/>
            <person name="Ito T."/>
            <person name="Fujiyama A."/>
            <person name="Inagaki F."/>
            <person name="Takami H."/>
        </authorList>
    </citation>
    <scope>NUCLEOTIDE SEQUENCE</scope>
    <source>
        <strain evidence="1">Expedition CK06-06</strain>
    </source>
</reference>
<protein>
    <submittedName>
        <fullName evidence="1">Uncharacterized protein</fullName>
    </submittedName>
</protein>
<accession>X1IGJ4</accession>
<proteinExistence type="predicted"/>